<sequence>MNFTSDNIAGASPEILQAIVAGNGGVAAPYGMDPWTAEAEARLSDVFERDVAAVLVATGTGSNALALAALAPPGTAVFCHLEAHVIEDECGAPEFFTGGGKLVGIPGEGGKITPDGFEAALARFPRGIVRQVQPAALSLSQVTEAGTLYTPDEIRALCDMAHAAGVAVHMDGARFANAVAALDVAPADITWRAGVDVLSFGATKNGAIACEAITFFDPARAGDMLFRRKRGGHTVSKGRFLGTQMAAFLTDGHWLDLARHANRAARRLADGLAAVPGVRMPWPVQANEIFPILPAAVDDALKAAGGRYYPWTTRSLAAQDAPGAGERMVRLICAFDTADEAVDEFVAVAARAGAVQA</sequence>
<dbReference type="SUPFAM" id="SSF53383">
    <property type="entry name" value="PLP-dependent transferases"/>
    <property type="match status" value="1"/>
</dbReference>
<dbReference type="InterPro" id="IPR015421">
    <property type="entry name" value="PyrdxlP-dep_Trfase_major"/>
</dbReference>
<reference evidence="7 8" key="2">
    <citation type="submission" date="2019-02" db="EMBL/GenBank/DDBJ databases">
        <title>'Lichenibacterium ramalinii' gen. nov. sp. nov., 'Lichenibacterium minor' gen. nov. sp. nov.</title>
        <authorList>
            <person name="Pankratov T."/>
        </authorList>
    </citation>
    <scope>NUCLEOTIDE SEQUENCE [LARGE SCALE GENOMIC DNA]</scope>
    <source>
        <strain evidence="7 8">RmlP001</strain>
    </source>
</reference>
<feature type="domain" description="Aromatic amino acid beta-eliminating lyase/threonine aldolase" evidence="6">
    <location>
        <begin position="3"/>
        <end position="288"/>
    </location>
</feature>
<keyword evidence="4 5" id="KW-0663">Pyridoxal phosphate</keyword>
<dbReference type="GO" id="GO:0006567">
    <property type="term" value="P:L-threonine catabolic process"/>
    <property type="evidence" value="ECO:0007669"/>
    <property type="project" value="UniProtKB-UniRule"/>
</dbReference>
<keyword evidence="5" id="KW-0456">Lyase</keyword>
<dbReference type="EC" id="4.1.2.48" evidence="5"/>
<dbReference type="InterPro" id="IPR015422">
    <property type="entry name" value="PyrdxlP-dep_Trfase_small"/>
</dbReference>
<gene>
    <name evidence="7" type="ORF">D3272_16785</name>
</gene>
<comment type="function">
    <text evidence="5">Catalyzes the cleavage of L-allo-threonine and L-threonine to glycine and acetaldehyde.</text>
</comment>
<name>A0A4Q2RCB9_9HYPH</name>
<evidence type="ECO:0000256" key="3">
    <source>
        <dbReference type="ARBA" id="ARBA00011881"/>
    </source>
</evidence>
<dbReference type="Gene3D" id="3.90.1150.10">
    <property type="entry name" value="Aspartate Aminotransferase, domain 1"/>
    <property type="match status" value="1"/>
</dbReference>
<evidence type="ECO:0000256" key="1">
    <source>
        <dbReference type="ARBA" id="ARBA00001933"/>
    </source>
</evidence>
<dbReference type="InterPro" id="IPR015424">
    <property type="entry name" value="PyrdxlP-dep_Trfase"/>
</dbReference>
<dbReference type="InterPro" id="IPR001597">
    <property type="entry name" value="ArAA_b-elim_lyase/Thr_aldolase"/>
</dbReference>
<dbReference type="OrthoDB" id="9774495at2"/>
<evidence type="ECO:0000313" key="7">
    <source>
        <dbReference type="EMBL" id="RYB03417.1"/>
    </source>
</evidence>
<dbReference type="PANTHER" id="PTHR48097">
    <property type="entry name" value="L-THREONINE ALDOLASE-RELATED"/>
    <property type="match status" value="1"/>
</dbReference>
<proteinExistence type="inferred from homology"/>
<dbReference type="GO" id="GO:0008732">
    <property type="term" value="F:L-allo-threonine aldolase activity"/>
    <property type="evidence" value="ECO:0007669"/>
    <property type="project" value="RHEA"/>
</dbReference>
<dbReference type="Proteomes" id="UP000289411">
    <property type="component" value="Unassembled WGS sequence"/>
</dbReference>
<comment type="caution">
    <text evidence="7">The sequence shown here is derived from an EMBL/GenBank/DDBJ whole genome shotgun (WGS) entry which is preliminary data.</text>
</comment>
<reference evidence="7 8" key="1">
    <citation type="submission" date="2018-09" db="EMBL/GenBank/DDBJ databases">
        <authorList>
            <person name="Grouzdev D.S."/>
            <person name="Krutkina M.S."/>
        </authorList>
    </citation>
    <scope>NUCLEOTIDE SEQUENCE [LARGE SCALE GENOMIC DNA]</scope>
    <source>
        <strain evidence="7 8">RmlP001</strain>
    </source>
</reference>
<evidence type="ECO:0000313" key="8">
    <source>
        <dbReference type="Proteomes" id="UP000289411"/>
    </source>
</evidence>
<evidence type="ECO:0000259" key="6">
    <source>
        <dbReference type="Pfam" id="PF01212"/>
    </source>
</evidence>
<comment type="subunit">
    <text evidence="3">Homotetramer.</text>
</comment>
<protein>
    <recommendedName>
        <fullName evidence="5">L-threonine aldolase</fullName>
        <ecNumber evidence="5">4.1.2.48</ecNumber>
    </recommendedName>
</protein>
<dbReference type="RefSeq" id="WP_129220371.1">
    <property type="nucleotide sequence ID" value="NZ_QYBC01000014.1"/>
</dbReference>
<evidence type="ECO:0000256" key="2">
    <source>
        <dbReference type="ARBA" id="ARBA00006966"/>
    </source>
</evidence>
<dbReference type="Gene3D" id="3.40.640.10">
    <property type="entry name" value="Type I PLP-dependent aspartate aminotransferase-like (Major domain)"/>
    <property type="match status" value="1"/>
</dbReference>
<organism evidence="7 8">
    <name type="scientific">Lichenibacterium ramalinae</name>
    <dbReference type="NCBI Taxonomy" id="2316527"/>
    <lineage>
        <taxon>Bacteria</taxon>
        <taxon>Pseudomonadati</taxon>
        <taxon>Pseudomonadota</taxon>
        <taxon>Alphaproteobacteria</taxon>
        <taxon>Hyphomicrobiales</taxon>
        <taxon>Lichenihabitantaceae</taxon>
        <taxon>Lichenibacterium</taxon>
    </lineage>
</organism>
<dbReference type="InterPro" id="IPR026273">
    <property type="entry name" value="Low_specificity_L-TA_bact"/>
</dbReference>
<keyword evidence="8" id="KW-1185">Reference proteome</keyword>
<comment type="catalytic activity">
    <reaction evidence="5">
        <text>L-allo-threonine = acetaldehyde + glycine</text>
        <dbReference type="Rhea" id="RHEA:26209"/>
        <dbReference type="ChEBI" id="CHEBI:15343"/>
        <dbReference type="ChEBI" id="CHEBI:57305"/>
        <dbReference type="ChEBI" id="CHEBI:58585"/>
        <dbReference type="EC" id="4.1.2.48"/>
    </reaction>
</comment>
<dbReference type="EMBL" id="QYBC01000014">
    <property type="protein sequence ID" value="RYB03417.1"/>
    <property type="molecule type" value="Genomic_DNA"/>
</dbReference>
<dbReference type="AlphaFoldDB" id="A0A4Q2RCB9"/>
<dbReference type="PIRSF" id="PIRSF038940">
    <property type="entry name" value="Low_specificity_LTA"/>
    <property type="match status" value="1"/>
</dbReference>
<dbReference type="Pfam" id="PF01212">
    <property type="entry name" value="Beta_elim_lyase"/>
    <property type="match status" value="1"/>
</dbReference>
<comment type="similarity">
    <text evidence="2 5">Belongs to the threonine aldolase family.</text>
</comment>
<comment type="catalytic activity">
    <reaction evidence="5">
        <text>L-threonine = acetaldehyde + glycine</text>
        <dbReference type="Rhea" id="RHEA:19625"/>
        <dbReference type="ChEBI" id="CHEBI:15343"/>
        <dbReference type="ChEBI" id="CHEBI:57305"/>
        <dbReference type="ChEBI" id="CHEBI:57926"/>
        <dbReference type="EC" id="4.1.2.48"/>
    </reaction>
</comment>
<accession>A0A4Q2RCB9</accession>
<evidence type="ECO:0000256" key="5">
    <source>
        <dbReference type="PIRNR" id="PIRNR038940"/>
    </source>
</evidence>
<dbReference type="PANTHER" id="PTHR48097:SF5">
    <property type="entry name" value="LOW SPECIFICITY L-THREONINE ALDOLASE"/>
    <property type="match status" value="1"/>
</dbReference>
<comment type="cofactor">
    <cofactor evidence="1 5">
        <name>pyridoxal 5'-phosphate</name>
        <dbReference type="ChEBI" id="CHEBI:597326"/>
    </cofactor>
</comment>
<evidence type="ECO:0000256" key="4">
    <source>
        <dbReference type="ARBA" id="ARBA00022898"/>
    </source>
</evidence>